<comment type="subcellular location">
    <subcellularLocation>
        <location evidence="1">Cell membrane</location>
        <topology evidence="1">Multi-pass membrane protein</topology>
    </subcellularLocation>
</comment>
<dbReference type="STRING" id="550540.Fbal_3454"/>
<evidence type="ECO:0000259" key="7">
    <source>
        <dbReference type="Pfam" id="PF12698"/>
    </source>
</evidence>
<protein>
    <submittedName>
        <fullName evidence="8">ABC-2 type transporter</fullName>
    </submittedName>
</protein>
<evidence type="ECO:0000256" key="4">
    <source>
        <dbReference type="ARBA" id="ARBA00022989"/>
    </source>
</evidence>
<dbReference type="GeneID" id="67183668"/>
<dbReference type="PANTHER" id="PTHR30294">
    <property type="entry name" value="MEMBRANE COMPONENT OF ABC TRANSPORTER YHHJ-RELATED"/>
    <property type="match status" value="1"/>
</dbReference>
<dbReference type="Gene3D" id="3.40.1710.10">
    <property type="entry name" value="abc type-2 transporter like domain"/>
    <property type="match status" value="1"/>
</dbReference>
<dbReference type="eggNOG" id="COG1511">
    <property type="taxonomic scope" value="Bacteria"/>
</dbReference>
<feature type="transmembrane region" description="Helical" evidence="6">
    <location>
        <begin position="181"/>
        <end position="206"/>
    </location>
</feature>
<dbReference type="OrthoDB" id="9803577at2"/>
<evidence type="ECO:0000256" key="2">
    <source>
        <dbReference type="ARBA" id="ARBA00022475"/>
    </source>
</evidence>
<feature type="transmembrane region" description="Helical" evidence="6">
    <location>
        <begin position="21"/>
        <end position="39"/>
    </location>
</feature>
<organism evidence="8 9">
    <name type="scientific">Ferrimonas balearica (strain DSM 9799 / CCM 4581 / KCTC 23876 / PAT)</name>
    <dbReference type="NCBI Taxonomy" id="550540"/>
    <lineage>
        <taxon>Bacteria</taxon>
        <taxon>Pseudomonadati</taxon>
        <taxon>Pseudomonadota</taxon>
        <taxon>Gammaproteobacteria</taxon>
        <taxon>Alteromonadales</taxon>
        <taxon>Ferrimonadaceae</taxon>
        <taxon>Ferrimonas</taxon>
    </lineage>
</organism>
<evidence type="ECO:0000256" key="3">
    <source>
        <dbReference type="ARBA" id="ARBA00022692"/>
    </source>
</evidence>
<dbReference type="GO" id="GO:0005886">
    <property type="term" value="C:plasma membrane"/>
    <property type="evidence" value="ECO:0007669"/>
    <property type="project" value="UniProtKB-SubCell"/>
</dbReference>
<dbReference type="KEGG" id="fbl:Fbal_3454"/>
<dbReference type="PANTHER" id="PTHR30294:SF47">
    <property type="entry name" value="INNER MEMBRANE TRANSPORT PERMEASE YHHJ"/>
    <property type="match status" value="1"/>
</dbReference>
<feature type="transmembrane region" description="Helical" evidence="6">
    <location>
        <begin position="332"/>
        <end position="352"/>
    </location>
</feature>
<sequence length="356" mass="39390">MTAQAPLSRLWQWAKSDPWQAFLLLVAPWLMGLLLYAIFSARSPVELPVSWLDEDHSALSRELSRALEATPAIRLVEHGNAVSSANALRRGEVYAQVRVPANFSADLRHGLTPTLDVRYNGQYLLMGKRLKAPIQLALADALQRQGALAVLAKGLPAAALSAQLAPVSIQLTALNNRGMDYAAFLLPGLCLAIWQILVLFSVLNLYFQPPAGQTPGRWLWAVLALQWGWAGLGIYWMRDLLMVAHNAPLWPLWLALLPLMVPLTALALVLVKTGRESAQLVSSGAALLTPAFTYMGLTMPTGSMPTLAQWWADLIPSSHYLPLLQSYRGLGTAPWLELWPLLLPLPIVWWLWRRLP</sequence>
<keyword evidence="4 6" id="KW-1133">Transmembrane helix</keyword>
<dbReference type="Pfam" id="PF12698">
    <property type="entry name" value="ABC2_membrane_3"/>
    <property type="match status" value="1"/>
</dbReference>
<keyword evidence="5 6" id="KW-0472">Membrane</keyword>
<feature type="domain" description="ABC-2 type transporter transmembrane" evidence="7">
    <location>
        <begin position="21"/>
        <end position="203"/>
    </location>
</feature>
<evidence type="ECO:0000256" key="6">
    <source>
        <dbReference type="SAM" id="Phobius"/>
    </source>
</evidence>
<accession>E1SME3</accession>
<dbReference type="RefSeq" id="WP_013346958.1">
    <property type="nucleotide sequence ID" value="NC_014541.1"/>
</dbReference>
<dbReference type="EMBL" id="CP002209">
    <property type="protein sequence ID" value="ADN77652.1"/>
    <property type="molecule type" value="Genomic_DNA"/>
</dbReference>
<evidence type="ECO:0000313" key="8">
    <source>
        <dbReference type="EMBL" id="ADN77652.1"/>
    </source>
</evidence>
<evidence type="ECO:0000256" key="5">
    <source>
        <dbReference type="ARBA" id="ARBA00023136"/>
    </source>
</evidence>
<gene>
    <name evidence="8" type="ordered locus">Fbal_3454</name>
</gene>
<keyword evidence="3 6" id="KW-0812">Transmembrane</keyword>
<evidence type="ECO:0000313" key="9">
    <source>
        <dbReference type="Proteomes" id="UP000006683"/>
    </source>
</evidence>
<dbReference type="Proteomes" id="UP000006683">
    <property type="component" value="Chromosome"/>
</dbReference>
<dbReference type="AlphaFoldDB" id="E1SME3"/>
<reference evidence="8 9" key="1">
    <citation type="journal article" date="2010" name="Stand. Genomic Sci.">
        <title>Complete genome sequence of Ferrimonas balearica type strain (PAT).</title>
        <authorList>
            <person name="Nolan M."/>
            <person name="Sikorski J."/>
            <person name="Davenport K."/>
            <person name="Lucas S."/>
            <person name="Glavina Del Rio T."/>
            <person name="Tice H."/>
            <person name="Cheng J."/>
            <person name="Goodwin L."/>
            <person name="Pitluck S."/>
            <person name="Liolios K."/>
            <person name="Ivanova N."/>
            <person name="Mavromatis K."/>
            <person name="Ovchinnikova G."/>
            <person name="Pati A."/>
            <person name="Chen A."/>
            <person name="Palaniappan K."/>
            <person name="Land M."/>
            <person name="Hauser L."/>
            <person name="Chang Y."/>
            <person name="Jeffries C."/>
            <person name="Tapia R."/>
            <person name="Brettin T."/>
            <person name="Detter J."/>
            <person name="Han C."/>
            <person name="Yasawong M."/>
            <person name="Rohde M."/>
            <person name="Tindall B."/>
            <person name="Goker M."/>
            <person name="Woyke T."/>
            <person name="Bristow J."/>
            <person name="Eisen J."/>
            <person name="Markowitz V."/>
            <person name="Hugenholtz P."/>
            <person name="Kyrpides N."/>
            <person name="Klenk H."/>
            <person name="Lapidus A."/>
        </authorList>
    </citation>
    <scope>NUCLEOTIDE SEQUENCE [LARGE SCALE GENOMIC DNA]</scope>
    <source>
        <strain evidence="9">DSM 9799 / CCM 4581 / KCTC 23876 / PAT</strain>
    </source>
</reference>
<dbReference type="HOGENOM" id="CLU_039483_10_2_6"/>
<dbReference type="GO" id="GO:0140359">
    <property type="term" value="F:ABC-type transporter activity"/>
    <property type="evidence" value="ECO:0007669"/>
    <property type="project" value="InterPro"/>
</dbReference>
<evidence type="ECO:0000256" key="1">
    <source>
        <dbReference type="ARBA" id="ARBA00004651"/>
    </source>
</evidence>
<keyword evidence="2" id="KW-1003">Cell membrane</keyword>
<proteinExistence type="predicted"/>
<feature type="transmembrane region" description="Helical" evidence="6">
    <location>
        <begin position="218"/>
        <end position="237"/>
    </location>
</feature>
<dbReference type="InterPro" id="IPR013525">
    <property type="entry name" value="ABC2_TM"/>
</dbReference>
<name>E1SME3_FERBD</name>
<dbReference type="InterPro" id="IPR051449">
    <property type="entry name" value="ABC-2_transporter_component"/>
</dbReference>
<feature type="transmembrane region" description="Helical" evidence="6">
    <location>
        <begin position="249"/>
        <end position="271"/>
    </location>
</feature>
<keyword evidence="9" id="KW-1185">Reference proteome</keyword>